<accession>A0A2P5D0K7</accession>
<feature type="region of interest" description="Disordered" evidence="1">
    <location>
        <begin position="101"/>
        <end position="150"/>
    </location>
</feature>
<evidence type="ECO:0000256" key="1">
    <source>
        <dbReference type="SAM" id="MobiDB-lite"/>
    </source>
</evidence>
<feature type="region of interest" description="Disordered" evidence="1">
    <location>
        <begin position="46"/>
        <end position="77"/>
    </location>
</feature>
<sequence length="150" mass="16824">MDIAVFSSPVYPRVKVRASEQEDCISPQNDSKQELFSKVENKRHLVKDSKPNVRASSVPRPRAVLSSPDNDGMIGSRNKLVNERGSALKEKKVIPGRTKLIIPIKGEPERPLTMGKNSSDKAFKSKSDQKQRKSQEPVMSSRKATLRVRK</sequence>
<gene>
    <name evidence="2" type="ORF">TorRG33x02_266890</name>
</gene>
<name>A0A2P5D0K7_TREOI</name>
<evidence type="ECO:0000313" key="3">
    <source>
        <dbReference type="Proteomes" id="UP000237000"/>
    </source>
</evidence>
<evidence type="ECO:0000313" key="2">
    <source>
        <dbReference type="EMBL" id="PON66831.1"/>
    </source>
</evidence>
<reference evidence="3" key="1">
    <citation type="submission" date="2016-06" db="EMBL/GenBank/DDBJ databases">
        <title>Parallel loss of symbiosis genes in relatives of nitrogen-fixing non-legume Parasponia.</title>
        <authorList>
            <person name="Van Velzen R."/>
            <person name="Holmer R."/>
            <person name="Bu F."/>
            <person name="Rutten L."/>
            <person name="Van Zeijl A."/>
            <person name="Liu W."/>
            <person name="Santuari L."/>
            <person name="Cao Q."/>
            <person name="Sharma T."/>
            <person name="Shen D."/>
            <person name="Roswanjaya Y."/>
            <person name="Wardhani T."/>
            <person name="Kalhor M.S."/>
            <person name="Jansen J."/>
            <person name="Van den Hoogen J."/>
            <person name="Gungor B."/>
            <person name="Hartog M."/>
            <person name="Hontelez J."/>
            <person name="Verver J."/>
            <person name="Yang W.-C."/>
            <person name="Schijlen E."/>
            <person name="Repin R."/>
            <person name="Schilthuizen M."/>
            <person name="Schranz E."/>
            <person name="Heidstra R."/>
            <person name="Miyata K."/>
            <person name="Fedorova E."/>
            <person name="Kohlen W."/>
            <person name="Bisseling T."/>
            <person name="Smit S."/>
            <person name="Geurts R."/>
        </authorList>
    </citation>
    <scope>NUCLEOTIDE SEQUENCE [LARGE SCALE GENOMIC DNA]</scope>
    <source>
        <strain evidence="3">cv. RG33-2</strain>
    </source>
</reference>
<dbReference type="PANTHER" id="PTHR38932:SF2">
    <property type="entry name" value="DUF3741 DOMAIN-CONTAINING PROTEIN"/>
    <property type="match status" value="1"/>
</dbReference>
<protein>
    <submittedName>
        <fullName evidence="2">Uncharacterized protein</fullName>
    </submittedName>
</protein>
<dbReference type="EMBL" id="JXTC01000309">
    <property type="protein sequence ID" value="PON66831.1"/>
    <property type="molecule type" value="Genomic_DNA"/>
</dbReference>
<dbReference type="OrthoDB" id="1867172at2759"/>
<dbReference type="InParanoid" id="A0A2P5D0K7"/>
<keyword evidence="3" id="KW-1185">Reference proteome</keyword>
<dbReference type="PANTHER" id="PTHR38932">
    <property type="entry name" value="BNAC03G64660D PROTEIN"/>
    <property type="match status" value="1"/>
</dbReference>
<organism evidence="2 3">
    <name type="scientific">Trema orientale</name>
    <name type="common">Charcoal tree</name>
    <name type="synonym">Celtis orientalis</name>
    <dbReference type="NCBI Taxonomy" id="63057"/>
    <lineage>
        <taxon>Eukaryota</taxon>
        <taxon>Viridiplantae</taxon>
        <taxon>Streptophyta</taxon>
        <taxon>Embryophyta</taxon>
        <taxon>Tracheophyta</taxon>
        <taxon>Spermatophyta</taxon>
        <taxon>Magnoliopsida</taxon>
        <taxon>eudicotyledons</taxon>
        <taxon>Gunneridae</taxon>
        <taxon>Pentapetalae</taxon>
        <taxon>rosids</taxon>
        <taxon>fabids</taxon>
        <taxon>Rosales</taxon>
        <taxon>Cannabaceae</taxon>
        <taxon>Trema</taxon>
    </lineage>
</organism>
<dbReference type="AlphaFoldDB" id="A0A2P5D0K7"/>
<proteinExistence type="predicted"/>
<feature type="compositionally biased region" description="Basic and acidic residues" evidence="1">
    <location>
        <begin position="118"/>
        <end position="135"/>
    </location>
</feature>
<dbReference type="Proteomes" id="UP000237000">
    <property type="component" value="Unassembled WGS sequence"/>
</dbReference>
<comment type="caution">
    <text evidence="2">The sequence shown here is derived from an EMBL/GenBank/DDBJ whole genome shotgun (WGS) entry which is preliminary data.</text>
</comment>